<reference evidence="9" key="1">
    <citation type="submission" date="2020-05" db="EMBL/GenBank/DDBJ databases">
        <authorList>
            <person name="Chiriac C."/>
            <person name="Salcher M."/>
            <person name="Ghai R."/>
            <person name="Kavagutti S V."/>
        </authorList>
    </citation>
    <scope>NUCLEOTIDE SEQUENCE</scope>
</reference>
<gene>
    <name evidence="9" type="ORF">UFOPK3674_00384</name>
</gene>
<protein>
    <submittedName>
        <fullName evidence="9">Unannotated protein</fullName>
    </submittedName>
</protein>
<dbReference type="PANTHER" id="PTHR47917:SF1">
    <property type="entry name" value="COENZYME F420:L-GLUTAMATE LIGASE"/>
    <property type="match status" value="1"/>
</dbReference>
<evidence type="ECO:0000256" key="1">
    <source>
        <dbReference type="ARBA" id="ARBA00022598"/>
    </source>
</evidence>
<dbReference type="AlphaFoldDB" id="A0A6J7HG16"/>
<dbReference type="PANTHER" id="PTHR47917">
    <property type="match status" value="1"/>
</dbReference>
<evidence type="ECO:0000256" key="5">
    <source>
        <dbReference type="ARBA" id="ARBA00022958"/>
    </source>
</evidence>
<dbReference type="InterPro" id="IPR002847">
    <property type="entry name" value="F420-0_gamma-glut_ligase-dom"/>
</dbReference>
<dbReference type="Pfam" id="PF01996">
    <property type="entry name" value="F420_ligase"/>
    <property type="match status" value="1"/>
</dbReference>
<dbReference type="NCBIfam" id="TIGR01916">
    <property type="entry name" value="F420_cofE"/>
    <property type="match status" value="1"/>
</dbReference>
<keyword evidence="3" id="KW-0547">Nucleotide-binding</keyword>
<keyword evidence="7" id="KW-0464">Manganese</keyword>
<accession>A0A6J7HG16</accession>
<evidence type="ECO:0000256" key="6">
    <source>
        <dbReference type="ARBA" id="ARBA00023134"/>
    </source>
</evidence>
<evidence type="ECO:0000256" key="7">
    <source>
        <dbReference type="ARBA" id="ARBA00023211"/>
    </source>
</evidence>
<keyword evidence="6" id="KW-0342">GTP-binding</keyword>
<dbReference type="GO" id="GO:0046872">
    <property type="term" value="F:metal ion binding"/>
    <property type="evidence" value="ECO:0007669"/>
    <property type="project" value="UniProtKB-KW"/>
</dbReference>
<dbReference type="EMBL" id="CAFBMX010000002">
    <property type="protein sequence ID" value="CAB4918462.1"/>
    <property type="molecule type" value="Genomic_DNA"/>
</dbReference>
<evidence type="ECO:0000313" key="9">
    <source>
        <dbReference type="EMBL" id="CAB4918462.1"/>
    </source>
</evidence>
<proteinExistence type="predicted"/>
<sequence>MSRLEVLALEGLPEIHLGDDLAALLRDAAPPDGFGAGDVLVLAQKIVSKAEGAIVALDDVRPTARAKFLAHEHGKDPRVMQVVLDESAEIVRAVGGVIVCRTRHGFVCANAGVDASNAGGEGRVVTLPRDPDASARAIRAALPGAPAVVITDSFGRAWRQGQVDVAIGVAGLRALDDWRGRTDAEGRELHATVIAIADEVAAAADLVRGKDSGIPAVLIRGLGRYVAADDGPGVAALVRPVADDLFR</sequence>
<keyword evidence="5" id="KW-0630">Potassium</keyword>
<keyword evidence="4" id="KW-0460">Magnesium</keyword>
<evidence type="ECO:0000256" key="2">
    <source>
        <dbReference type="ARBA" id="ARBA00022723"/>
    </source>
</evidence>
<evidence type="ECO:0000256" key="3">
    <source>
        <dbReference type="ARBA" id="ARBA00022741"/>
    </source>
</evidence>
<dbReference type="GO" id="GO:0052618">
    <property type="term" value="F:coenzyme F420-0:L-glutamate ligase activity"/>
    <property type="evidence" value="ECO:0007669"/>
    <property type="project" value="TreeGrafter"/>
</dbReference>
<dbReference type="InterPro" id="IPR008225">
    <property type="entry name" value="F420-0_g-glutamyl_ligase"/>
</dbReference>
<organism evidence="9">
    <name type="scientific">freshwater metagenome</name>
    <dbReference type="NCBI Taxonomy" id="449393"/>
    <lineage>
        <taxon>unclassified sequences</taxon>
        <taxon>metagenomes</taxon>
        <taxon>ecological metagenomes</taxon>
    </lineage>
</organism>
<evidence type="ECO:0000259" key="8">
    <source>
        <dbReference type="Pfam" id="PF01996"/>
    </source>
</evidence>
<dbReference type="GO" id="GO:0005525">
    <property type="term" value="F:GTP binding"/>
    <property type="evidence" value="ECO:0007669"/>
    <property type="project" value="UniProtKB-KW"/>
</dbReference>
<feature type="domain" description="Coenzyme F420:L-glutamate ligase-like" evidence="8">
    <location>
        <begin position="12"/>
        <end position="221"/>
    </location>
</feature>
<keyword evidence="1" id="KW-0436">Ligase</keyword>
<dbReference type="Gene3D" id="3.30.1330.100">
    <property type="entry name" value="CofE-like"/>
    <property type="match status" value="1"/>
</dbReference>
<name>A0A6J7HG16_9ZZZZ</name>
<keyword evidence="2" id="KW-0479">Metal-binding</keyword>
<dbReference type="Gene3D" id="3.90.1660.10">
    <property type="entry name" value="CofE-like domain"/>
    <property type="match status" value="1"/>
</dbReference>
<dbReference type="SUPFAM" id="SSF144010">
    <property type="entry name" value="CofE-like"/>
    <property type="match status" value="1"/>
</dbReference>
<evidence type="ECO:0000256" key="4">
    <source>
        <dbReference type="ARBA" id="ARBA00022842"/>
    </source>
</evidence>